<proteinExistence type="predicted"/>
<name>A0A507EPP0_9FUNG</name>
<comment type="caution">
    <text evidence="2">The sequence shown here is derived from an EMBL/GenBank/DDBJ whole genome shotgun (WGS) entry which is preliminary data.</text>
</comment>
<accession>A0A507EPP0</accession>
<evidence type="ECO:0000313" key="3">
    <source>
        <dbReference type="Proteomes" id="UP000320333"/>
    </source>
</evidence>
<feature type="transmembrane region" description="Helical" evidence="1">
    <location>
        <begin position="253"/>
        <end position="273"/>
    </location>
</feature>
<feature type="transmembrane region" description="Helical" evidence="1">
    <location>
        <begin position="84"/>
        <end position="108"/>
    </location>
</feature>
<feature type="transmembrane region" description="Helical" evidence="1">
    <location>
        <begin position="371"/>
        <end position="389"/>
    </location>
</feature>
<dbReference type="Proteomes" id="UP000320333">
    <property type="component" value="Unassembled WGS sequence"/>
</dbReference>
<evidence type="ECO:0000313" key="2">
    <source>
        <dbReference type="EMBL" id="TPX66229.1"/>
    </source>
</evidence>
<keyword evidence="1" id="KW-0472">Membrane</keyword>
<dbReference type="STRING" id="246404.A0A507EPP0"/>
<keyword evidence="3" id="KW-1185">Reference proteome</keyword>
<protein>
    <recommendedName>
        <fullName evidence="4">Golgi apparatus membrane protein tvp38</fullName>
    </recommendedName>
</protein>
<keyword evidence="1" id="KW-0812">Transmembrane</keyword>
<evidence type="ECO:0000256" key="1">
    <source>
        <dbReference type="SAM" id="Phobius"/>
    </source>
</evidence>
<organism evidence="2 3">
    <name type="scientific">Chytriomyces confervae</name>
    <dbReference type="NCBI Taxonomy" id="246404"/>
    <lineage>
        <taxon>Eukaryota</taxon>
        <taxon>Fungi</taxon>
        <taxon>Fungi incertae sedis</taxon>
        <taxon>Chytridiomycota</taxon>
        <taxon>Chytridiomycota incertae sedis</taxon>
        <taxon>Chytridiomycetes</taxon>
        <taxon>Chytridiales</taxon>
        <taxon>Chytriomycetaceae</taxon>
        <taxon>Chytriomyces</taxon>
    </lineage>
</organism>
<dbReference type="AlphaFoldDB" id="A0A507EPP0"/>
<feature type="transmembrane region" description="Helical" evidence="1">
    <location>
        <begin position="49"/>
        <end position="72"/>
    </location>
</feature>
<reference evidence="2 3" key="1">
    <citation type="journal article" date="2019" name="Sci. Rep.">
        <title>Comparative genomics of chytrid fungi reveal insights into the obligate biotrophic and pathogenic lifestyle of Synchytrium endobioticum.</title>
        <authorList>
            <person name="van de Vossenberg B.T.L.H."/>
            <person name="Warris S."/>
            <person name="Nguyen H.D.T."/>
            <person name="van Gent-Pelzer M.P.E."/>
            <person name="Joly D.L."/>
            <person name="van de Geest H.C."/>
            <person name="Bonants P.J.M."/>
            <person name="Smith D.S."/>
            <person name="Levesque C.A."/>
            <person name="van der Lee T.A.J."/>
        </authorList>
    </citation>
    <scope>NUCLEOTIDE SEQUENCE [LARGE SCALE GENOMIC DNA]</scope>
    <source>
        <strain evidence="2 3">CBS 675.73</strain>
    </source>
</reference>
<sequence>MESSGLALTAAAAILKFRDMGCPYSLTAKTLAVTRVALRSIDEITHSSFVFASFSCAVLAVAVAAASGALQLDGPFADFVSWHFYWFTLGVLSSIGLGTGLHTFMLFLGPHIVKVTLTAYSLGHLNFPDHGSNAFMPLSNTSNFHNDMTRAVDIENKSIISNELTPFDVYAKIALICYFWGFGTAVGELPPYFISRAAALAHPMETQASLNELTLPTPTSPANSSDSISVSDSSNAAVAQARNESSIDRAQRILAKMIHRGGFSAILLCAAVPNPFFDIAGMLCGSFGVPFHTFFGATVLGKAVMKTTMQCFMLVFFFSGDNLGWIVRELEHVCHPAVFSIVARIQETVLRFGKDRGSDEVASESSSVLSSLWNLVLIGMVGYFVISLLDSLAVQELNRDAEFARVATQPPPPPALPLQQLRRASVAAVNYGVESRRASKAGAADVDPFSTTLVRED</sequence>
<gene>
    <name evidence="2" type="ORF">CcCBS67573_g07891</name>
</gene>
<dbReference type="OrthoDB" id="2016540at2759"/>
<feature type="transmembrane region" description="Helical" evidence="1">
    <location>
        <begin position="279"/>
        <end position="300"/>
    </location>
</feature>
<evidence type="ECO:0008006" key="4">
    <source>
        <dbReference type="Google" id="ProtNLM"/>
    </source>
</evidence>
<keyword evidence="1" id="KW-1133">Transmembrane helix</keyword>
<dbReference type="EMBL" id="QEAP01000451">
    <property type="protein sequence ID" value="TPX66229.1"/>
    <property type="molecule type" value="Genomic_DNA"/>
</dbReference>